<dbReference type="EMBL" id="CAWYQH010000130">
    <property type="protein sequence ID" value="CAK8692638.1"/>
    <property type="molecule type" value="Genomic_DNA"/>
</dbReference>
<protein>
    <submittedName>
        <fullName evidence="1">Uncharacterized protein</fullName>
    </submittedName>
</protein>
<name>A0ABP0GMN9_CLALP</name>
<comment type="caution">
    <text evidence="1">The sequence shown here is derived from an EMBL/GenBank/DDBJ whole genome shotgun (WGS) entry which is preliminary data.</text>
</comment>
<organism evidence="1 2">
    <name type="scientific">Clavelina lepadiformis</name>
    <name type="common">Light-bulb sea squirt</name>
    <name type="synonym">Ascidia lepadiformis</name>
    <dbReference type="NCBI Taxonomy" id="159417"/>
    <lineage>
        <taxon>Eukaryota</taxon>
        <taxon>Metazoa</taxon>
        <taxon>Chordata</taxon>
        <taxon>Tunicata</taxon>
        <taxon>Ascidiacea</taxon>
        <taxon>Aplousobranchia</taxon>
        <taxon>Clavelinidae</taxon>
        <taxon>Clavelina</taxon>
    </lineage>
</organism>
<keyword evidence="2" id="KW-1185">Reference proteome</keyword>
<dbReference type="Proteomes" id="UP001642483">
    <property type="component" value="Unassembled WGS sequence"/>
</dbReference>
<reference evidence="1 2" key="1">
    <citation type="submission" date="2024-02" db="EMBL/GenBank/DDBJ databases">
        <authorList>
            <person name="Daric V."/>
            <person name="Darras S."/>
        </authorList>
    </citation>
    <scope>NUCLEOTIDE SEQUENCE [LARGE SCALE GENOMIC DNA]</scope>
</reference>
<gene>
    <name evidence="1" type="ORF">CVLEPA_LOCUS25891</name>
</gene>
<accession>A0ABP0GMN9</accession>
<sequence length="90" mass="10005">MAEVISQRDGLVTKELHEHSHLQEERHVQVAKLLTVVKERAGNANDTSTPANIISDATVGYCQNINKNKIEALCAQGPPVKRRKYKDLDA</sequence>
<evidence type="ECO:0000313" key="1">
    <source>
        <dbReference type="EMBL" id="CAK8692638.1"/>
    </source>
</evidence>
<evidence type="ECO:0000313" key="2">
    <source>
        <dbReference type="Proteomes" id="UP001642483"/>
    </source>
</evidence>
<proteinExistence type="predicted"/>